<dbReference type="CDD" id="cd00146">
    <property type="entry name" value="PKD"/>
    <property type="match status" value="2"/>
</dbReference>
<name>A0A1F8F9Y6_9BACT</name>
<evidence type="ECO:0000313" key="3">
    <source>
        <dbReference type="EMBL" id="OGN09066.1"/>
    </source>
</evidence>
<dbReference type="EMBL" id="MGJP01000045">
    <property type="protein sequence ID" value="OGN09066.1"/>
    <property type="molecule type" value="Genomic_DNA"/>
</dbReference>
<dbReference type="Proteomes" id="UP000177167">
    <property type="component" value="Unassembled WGS sequence"/>
</dbReference>
<organism evidence="3 4">
    <name type="scientific">Candidatus Yanofskybacteria bacterium RIFCSPHIGHO2_02_FULL_41_11</name>
    <dbReference type="NCBI Taxonomy" id="1802675"/>
    <lineage>
        <taxon>Bacteria</taxon>
        <taxon>Candidatus Yanofskyibacteriota</taxon>
    </lineage>
</organism>
<keyword evidence="1" id="KW-1133">Transmembrane helix</keyword>
<sequence length="783" mass="83127">MDIKKNGAVYFIVVALAAFGLLGWSFALNNDTGANAQSATIVDSETLDSLYDAIFHRPVDADGKKFHLGRDLKDVLRDFKYSPELRYYGALFKAVKSYEEAQRAPGVLTDIEKQSYLNLIDSALSNLLAWVTTLSDQDACSATVGAIEARDAIQAAYDNMSPAAKTAAEKGVFNALKQLGKPRLLTVHPKCLETPTPIPSISPIPTPTVLPSPTVTPSISPLPSPTPTKIPLGIIKVLSPNGGEQWAIGSSQIIDWAFFGSATGSTLAEVPYVDIDLLSWSAPCVLQTYPPQPCPASVAPSFSTAIARKVPNPSSFSWVVGKNLSGNTVPAGSYIVRISNEDNSNQYDQSDAAFNIVKEQIGNLPPTISGISGPSVLKAGESGKWEVKASDPEQSRLVYSVIWGDETVVGIAERAVSSFVGGTTQTATFTHIYSETGLYVPTFTVTDIGGLSAKTSISVRVDGSTTVNNPPVIKDFPAIPKNVIAGQSVLFSWGVTDADGDNLSWSVSWGDGTGIAGACISPNIGYNENWTFAATHTWANSGTYTVKATVSDCRGGSDEHTFNITVQPKPTITVLEPNLGGYWQIGKPHLIKWTSSGLGSSNVNIFINRKALGSGGSAYIARNIPNSSNYAWDGKTIIPLPYSMTTLSPGNDYSIIIQNADNVAINDTSDELFNLTEGQAANATLKIVAMGPTIPTINKGQSLKLQAIYTHIATGDQIPVIVNWSWTANNKVSFPTGCENGSCYAQDLVVAGSESGTVTIKAFYVPPGGLDPLLAEIVVTVQP</sequence>
<proteinExistence type="predicted"/>
<comment type="caution">
    <text evidence="3">The sequence shown here is derived from an EMBL/GenBank/DDBJ whole genome shotgun (WGS) entry which is preliminary data.</text>
</comment>
<feature type="domain" description="PKD" evidence="2">
    <location>
        <begin position="500"/>
        <end position="567"/>
    </location>
</feature>
<accession>A0A1F8F9Y6</accession>
<feature type="transmembrane region" description="Helical" evidence="1">
    <location>
        <begin position="7"/>
        <end position="27"/>
    </location>
</feature>
<keyword evidence="1" id="KW-0812">Transmembrane</keyword>
<dbReference type="SMART" id="SM00089">
    <property type="entry name" value="PKD"/>
    <property type="match status" value="2"/>
</dbReference>
<dbReference type="InterPro" id="IPR000601">
    <property type="entry name" value="PKD_dom"/>
</dbReference>
<dbReference type="AlphaFoldDB" id="A0A1F8F9Y6"/>
<dbReference type="InterPro" id="IPR035986">
    <property type="entry name" value="PKD_dom_sf"/>
</dbReference>
<dbReference type="Pfam" id="PF18911">
    <property type="entry name" value="PKD_4"/>
    <property type="match status" value="1"/>
</dbReference>
<dbReference type="Gene3D" id="2.60.40.10">
    <property type="entry name" value="Immunoglobulins"/>
    <property type="match status" value="2"/>
</dbReference>
<reference evidence="3 4" key="1">
    <citation type="journal article" date="2016" name="Nat. Commun.">
        <title>Thousands of microbial genomes shed light on interconnected biogeochemical processes in an aquifer system.</title>
        <authorList>
            <person name="Anantharaman K."/>
            <person name="Brown C.T."/>
            <person name="Hug L.A."/>
            <person name="Sharon I."/>
            <person name="Castelle C.J."/>
            <person name="Probst A.J."/>
            <person name="Thomas B.C."/>
            <person name="Singh A."/>
            <person name="Wilkins M.J."/>
            <person name="Karaoz U."/>
            <person name="Brodie E.L."/>
            <person name="Williams K.H."/>
            <person name="Hubbard S.S."/>
            <person name="Banfield J.F."/>
        </authorList>
    </citation>
    <scope>NUCLEOTIDE SEQUENCE [LARGE SCALE GENOMIC DNA]</scope>
</reference>
<dbReference type="InterPro" id="IPR013783">
    <property type="entry name" value="Ig-like_fold"/>
</dbReference>
<protein>
    <recommendedName>
        <fullName evidence="2">PKD domain-containing protein</fullName>
    </recommendedName>
</protein>
<dbReference type="InterPro" id="IPR022409">
    <property type="entry name" value="PKD/Chitinase_dom"/>
</dbReference>
<evidence type="ECO:0000313" key="4">
    <source>
        <dbReference type="Proteomes" id="UP000177167"/>
    </source>
</evidence>
<dbReference type="SUPFAM" id="SSF49299">
    <property type="entry name" value="PKD domain"/>
    <property type="match status" value="2"/>
</dbReference>
<keyword evidence="1" id="KW-0472">Membrane</keyword>
<dbReference type="PROSITE" id="PS50093">
    <property type="entry name" value="PKD"/>
    <property type="match status" value="1"/>
</dbReference>
<evidence type="ECO:0000259" key="2">
    <source>
        <dbReference type="PROSITE" id="PS50093"/>
    </source>
</evidence>
<evidence type="ECO:0000256" key="1">
    <source>
        <dbReference type="SAM" id="Phobius"/>
    </source>
</evidence>
<gene>
    <name evidence="3" type="ORF">A3J46_06130</name>
</gene>